<evidence type="ECO:0000313" key="3">
    <source>
        <dbReference type="Proteomes" id="UP000569732"/>
    </source>
</evidence>
<protein>
    <submittedName>
        <fullName evidence="2">GIY-YIG nuclease family protein</fullName>
    </submittedName>
</protein>
<accession>A0A853I7H7</accession>
<evidence type="ECO:0000313" key="2">
    <source>
        <dbReference type="EMBL" id="NYZ65165.1"/>
    </source>
</evidence>
<keyword evidence="3" id="KW-1185">Reference proteome</keyword>
<sequence>MIIFTITNKVTGQVFVGSTRNSLESQWAKIVSAAEQGLDYPLYKQICRYGDDQFDVEEWDFADTREELMALEQEAVDSLQAESLRGYKTAVTQRRVVTAPKKRASSSRAKPSTSEPSDTEEGSAEKTASVLPTEAKVQPEPEPEIEVPAPQPVAPVEKPVSILAQLTASAKAYKRSCTPATKNKAAAKSNKEASGLVEVDSEQLDSLFAKVSAYSSQAKPESEQPTAVSNKIDDSGLASSDSLVETKTVEAPEPVYNEHQQRILAAINKQRQLRSERTPTVIEQERKQLADLLTKLELRAVELKQPIAAS</sequence>
<feature type="region of interest" description="Disordered" evidence="1">
    <location>
        <begin position="215"/>
        <end position="257"/>
    </location>
</feature>
<dbReference type="Gene3D" id="3.40.1440.10">
    <property type="entry name" value="GIY-YIG endonuclease"/>
    <property type="match status" value="1"/>
</dbReference>
<reference evidence="2 3" key="1">
    <citation type="submission" date="2020-07" db="EMBL/GenBank/DDBJ databases">
        <title>Endozoicomonas sp. nov., isolated from sediment.</title>
        <authorList>
            <person name="Gu T."/>
        </authorList>
    </citation>
    <scope>NUCLEOTIDE SEQUENCE [LARGE SCALE GENOMIC DNA]</scope>
    <source>
        <strain evidence="2 3">SM1973</strain>
    </source>
</reference>
<feature type="compositionally biased region" description="Low complexity" evidence="1">
    <location>
        <begin position="182"/>
        <end position="194"/>
    </location>
</feature>
<comment type="caution">
    <text evidence="2">The sequence shown here is derived from an EMBL/GenBank/DDBJ whole genome shotgun (WGS) entry which is preliminary data.</text>
</comment>
<evidence type="ECO:0000256" key="1">
    <source>
        <dbReference type="SAM" id="MobiDB-lite"/>
    </source>
</evidence>
<proteinExistence type="predicted"/>
<dbReference type="InterPro" id="IPR035901">
    <property type="entry name" value="GIY-YIG_endonuc_sf"/>
</dbReference>
<feature type="compositionally biased region" description="Polar residues" evidence="1">
    <location>
        <begin position="215"/>
        <end position="229"/>
    </location>
</feature>
<organism evidence="2 3">
    <name type="scientific">Spartinivicinus marinus</name>
    <dbReference type="NCBI Taxonomy" id="2994442"/>
    <lineage>
        <taxon>Bacteria</taxon>
        <taxon>Pseudomonadati</taxon>
        <taxon>Pseudomonadota</taxon>
        <taxon>Gammaproteobacteria</taxon>
        <taxon>Oceanospirillales</taxon>
        <taxon>Zooshikellaceae</taxon>
        <taxon>Spartinivicinus</taxon>
    </lineage>
</organism>
<dbReference type="RefSeq" id="WP_180567204.1">
    <property type="nucleotide sequence ID" value="NZ_JACCKB010000004.1"/>
</dbReference>
<dbReference type="CDD" id="cd10443">
    <property type="entry name" value="GIY-YIG_HE_Tlr8p_PBC-V_like"/>
    <property type="match status" value="1"/>
</dbReference>
<name>A0A853I7H7_9GAMM</name>
<dbReference type="Proteomes" id="UP000569732">
    <property type="component" value="Unassembled WGS sequence"/>
</dbReference>
<dbReference type="EMBL" id="JACCKB010000004">
    <property type="protein sequence ID" value="NYZ65165.1"/>
    <property type="molecule type" value="Genomic_DNA"/>
</dbReference>
<gene>
    <name evidence="2" type="ORF">H0A36_04030</name>
</gene>
<feature type="region of interest" description="Disordered" evidence="1">
    <location>
        <begin position="95"/>
        <end position="150"/>
    </location>
</feature>
<dbReference type="AlphaFoldDB" id="A0A853I7H7"/>
<feature type="compositionally biased region" description="Low complexity" evidence="1">
    <location>
        <begin position="106"/>
        <end position="116"/>
    </location>
</feature>
<feature type="region of interest" description="Disordered" evidence="1">
    <location>
        <begin position="174"/>
        <end position="198"/>
    </location>
</feature>